<evidence type="ECO:0000256" key="4">
    <source>
        <dbReference type="ARBA" id="ARBA00023125"/>
    </source>
</evidence>
<protein>
    <submittedName>
        <fullName evidence="8">Transcription factor RAX2-like</fullName>
    </submittedName>
</protein>
<gene>
    <name evidence="8" type="primary">LOC109001629</name>
</gene>
<name>A0A2I4FSA3_JUGRE</name>
<dbReference type="InterPro" id="IPR009057">
    <property type="entry name" value="Homeodomain-like_sf"/>
</dbReference>
<dbReference type="Pfam" id="PF00249">
    <property type="entry name" value="Myb_DNA-binding"/>
    <property type="match status" value="2"/>
</dbReference>
<dbReference type="GO" id="GO:0003677">
    <property type="term" value="F:DNA binding"/>
    <property type="evidence" value="ECO:0007669"/>
    <property type="project" value="UniProtKB-KW"/>
</dbReference>
<keyword evidence="6" id="KW-0539">Nucleus</keyword>
<dbReference type="GO" id="GO:0005634">
    <property type="term" value="C:nucleus"/>
    <property type="evidence" value="ECO:0000318"/>
    <property type="project" value="GO_Central"/>
</dbReference>
<dbReference type="GO" id="GO:0006355">
    <property type="term" value="P:regulation of DNA-templated transcription"/>
    <property type="evidence" value="ECO:0000318"/>
    <property type="project" value="GO_Central"/>
</dbReference>
<keyword evidence="4" id="KW-0238">DNA-binding</keyword>
<keyword evidence="5" id="KW-0804">Transcription</keyword>
<organism evidence="7 8">
    <name type="scientific">Juglans regia</name>
    <name type="common">English walnut</name>
    <dbReference type="NCBI Taxonomy" id="51240"/>
    <lineage>
        <taxon>Eukaryota</taxon>
        <taxon>Viridiplantae</taxon>
        <taxon>Streptophyta</taxon>
        <taxon>Embryophyta</taxon>
        <taxon>Tracheophyta</taxon>
        <taxon>Spermatophyta</taxon>
        <taxon>Magnoliopsida</taxon>
        <taxon>eudicotyledons</taxon>
        <taxon>Gunneridae</taxon>
        <taxon>Pentapetalae</taxon>
        <taxon>rosids</taxon>
        <taxon>fabids</taxon>
        <taxon>Fagales</taxon>
        <taxon>Juglandaceae</taxon>
        <taxon>Juglans</taxon>
    </lineage>
</organism>
<evidence type="ECO:0000313" key="8">
    <source>
        <dbReference type="RefSeq" id="XP_018834527.1"/>
    </source>
</evidence>
<keyword evidence="2" id="KW-0677">Repeat</keyword>
<dbReference type="CDD" id="cd00167">
    <property type="entry name" value="SANT"/>
    <property type="match status" value="2"/>
</dbReference>
<evidence type="ECO:0000256" key="5">
    <source>
        <dbReference type="ARBA" id="ARBA00023163"/>
    </source>
</evidence>
<dbReference type="GO" id="GO:0003700">
    <property type="term" value="F:DNA-binding transcription factor activity"/>
    <property type="evidence" value="ECO:0000318"/>
    <property type="project" value="GO_Central"/>
</dbReference>
<keyword evidence="7" id="KW-1185">Reference proteome</keyword>
<accession>A0A2I4FSA3</accession>
<dbReference type="InterPro" id="IPR001005">
    <property type="entry name" value="SANT/Myb"/>
</dbReference>
<dbReference type="FunFam" id="1.10.10.60:FF:000015">
    <property type="entry name" value="Transcription factor RAX3"/>
    <property type="match status" value="1"/>
</dbReference>
<dbReference type="InterPro" id="IPR017930">
    <property type="entry name" value="Myb_dom"/>
</dbReference>
<dbReference type="SUPFAM" id="SSF46689">
    <property type="entry name" value="Homeodomain-like"/>
    <property type="match status" value="1"/>
</dbReference>
<dbReference type="PROSITE" id="PS51294">
    <property type="entry name" value="HTH_MYB"/>
    <property type="match status" value="2"/>
</dbReference>
<dbReference type="RefSeq" id="XP_018834527.1">
    <property type="nucleotide sequence ID" value="XM_018978982.2"/>
</dbReference>
<dbReference type="OrthoDB" id="2143914at2759"/>
<evidence type="ECO:0000256" key="1">
    <source>
        <dbReference type="ARBA" id="ARBA00004123"/>
    </source>
</evidence>
<dbReference type="AlphaFoldDB" id="A0A2I4FSA3"/>
<evidence type="ECO:0000313" key="7">
    <source>
        <dbReference type="Proteomes" id="UP000235220"/>
    </source>
</evidence>
<keyword evidence="3" id="KW-0805">Transcription regulation</keyword>
<dbReference type="SMART" id="SM00717">
    <property type="entry name" value="SANT"/>
    <property type="match status" value="2"/>
</dbReference>
<evidence type="ECO:0000256" key="2">
    <source>
        <dbReference type="ARBA" id="ARBA00022737"/>
    </source>
</evidence>
<evidence type="ECO:0000256" key="3">
    <source>
        <dbReference type="ARBA" id="ARBA00023015"/>
    </source>
</evidence>
<dbReference type="Gramene" id="Jr06_05200_p1">
    <property type="protein sequence ID" value="cds.Jr06_05200_p1"/>
    <property type="gene ID" value="Jr06_05200"/>
</dbReference>
<dbReference type="Gene3D" id="1.10.10.60">
    <property type="entry name" value="Homeodomain-like"/>
    <property type="match status" value="2"/>
</dbReference>
<dbReference type="PANTHER" id="PTHR48000">
    <property type="entry name" value="OS09G0431300 PROTEIN"/>
    <property type="match status" value="1"/>
</dbReference>
<sequence>MGRAPCCDKDSVKRGPWSLEEDATLKSYIQNHGTGGNWMALPRKAGLRRCGKSCRLRWLNYLRPDIKHGGFTEEEDNIICTLHSQMGSRWSVIAAQLPGRTDNEVKNYWNTKLKKKKQLLTGNTSNATTKSDKMIYSHDHMSFVSKAEPHSFVTSASSQPQNLTDISFGLSSASFQGSLGNSDPVQLYCPGLMDVSEFGATSKNSSTSTLIVSLSQDSSSNISHSSSFALDKFVSLAGNGYVDDSGVLTGWGFGSSRPYGLDNSLIFPEKLDGGFGPTCYPNMGDFTFTDIKSQGVVLDPNVINQY</sequence>
<dbReference type="PANTHER" id="PTHR48000:SF67">
    <property type="entry name" value="MYB-LIKE DNA-BINDING DOMAIN CONTAINING PROTEIN, EXPRESSED"/>
    <property type="match status" value="1"/>
</dbReference>
<dbReference type="STRING" id="51240.A0A2I4FSA3"/>
<reference evidence="8" key="1">
    <citation type="submission" date="2025-08" db="UniProtKB">
        <authorList>
            <consortium name="RefSeq"/>
        </authorList>
    </citation>
    <scope>IDENTIFICATION</scope>
    <source>
        <tissue evidence="8">Leaves</tissue>
    </source>
</reference>
<dbReference type="GeneID" id="109001629"/>
<dbReference type="KEGG" id="jre:109001629"/>
<dbReference type="Proteomes" id="UP000235220">
    <property type="component" value="Chromosome 6"/>
</dbReference>
<dbReference type="PROSITE" id="PS50090">
    <property type="entry name" value="MYB_LIKE"/>
    <property type="match status" value="2"/>
</dbReference>
<proteinExistence type="predicted"/>
<evidence type="ECO:0000256" key="6">
    <source>
        <dbReference type="ARBA" id="ARBA00023242"/>
    </source>
</evidence>
<comment type="subcellular location">
    <subcellularLocation>
        <location evidence="1">Nucleus</location>
    </subcellularLocation>
</comment>